<feature type="compositionally biased region" description="Polar residues" evidence="1">
    <location>
        <begin position="16"/>
        <end position="25"/>
    </location>
</feature>
<gene>
    <name evidence="2" type="ORF">AW736_04125</name>
</gene>
<evidence type="ECO:0000256" key="1">
    <source>
        <dbReference type="SAM" id="MobiDB-lite"/>
    </source>
</evidence>
<sequence length="147" mass="15764">MSLKNDIERRRAARATSGNIHHASSGNGGAVSEKREVPAAPPSFLRLAKRDKRCWLLPWACFQGVGYEPDAVSGDGTGNGIDKCERLRLVFMRHDVSVRGHNLGGVADAIGAFALRELCEILGKYQPATDAAATPAPVVLEIDVVTK</sequence>
<dbReference type="AlphaFoldDB" id="A0A178IMY7"/>
<evidence type="ECO:0000313" key="2">
    <source>
        <dbReference type="EMBL" id="OAM91262.1"/>
    </source>
</evidence>
<dbReference type="RefSeq" id="WP_068768978.1">
    <property type="nucleotide sequence ID" value="NZ_CP109796.1"/>
</dbReference>
<feature type="compositionally biased region" description="Basic and acidic residues" evidence="1">
    <location>
        <begin position="1"/>
        <end position="10"/>
    </location>
</feature>
<comment type="caution">
    <text evidence="2">The sequence shown here is derived from an EMBL/GenBank/DDBJ whole genome shotgun (WGS) entry which is preliminary data.</text>
</comment>
<reference evidence="2 3" key="1">
    <citation type="submission" date="2016-01" db="EMBL/GenBank/DDBJ databases">
        <title>High potential of lignocellulose degradation of a new Verrucomicrobia species.</title>
        <authorList>
            <person name="Wang Y."/>
            <person name="Shi Y."/>
            <person name="Qiu Z."/>
            <person name="Liu S."/>
            <person name="Yang H."/>
        </authorList>
    </citation>
    <scope>NUCLEOTIDE SEQUENCE [LARGE SCALE GENOMIC DNA]</scope>
    <source>
        <strain evidence="2 3">TSB47</strain>
    </source>
</reference>
<protein>
    <submittedName>
        <fullName evidence="2">Uncharacterized protein</fullName>
    </submittedName>
</protein>
<keyword evidence="3" id="KW-1185">Reference proteome</keyword>
<organism evidence="2 3">
    <name type="scientific">Termitidicoccus mucosus</name>
    <dbReference type="NCBI Taxonomy" id="1184151"/>
    <lineage>
        <taxon>Bacteria</taxon>
        <taxon>Pseudomonadati</taxon>
        <taxon>Verrucomicrobiota</taxon>
        <taxon>Opitutia</taxon>
        <taxon>Opitutales</taxon>
        <taxon>Opitutaceae</taxon>
        <taxon>Termitidicoccus</taxon>
    </lineage>
</organism>
<dbReference type="EMBL" id="LRRQ01000032">
    <property type="protein sequence ID" value="OAM91262.1"/>
    <property type="molecule type" value="Genomic_DNA"/>
</dbReference>
<dbReference type="OrthoDB" id="203712at2"/>
<proteinExistence type="predicted"/>
<feature type="region of interest" description="Disordered" evidence="1">
    <location>
        <begin position="1"/>
        <end position="35"/>
    </location>
</feature>
<accession>A0A178IMY7</accession>
<name>A0A178IMY7_9BACT</name>
<dbReference type="Proteomes" id="UP000078486">
    <property type="component" value="Unassembled WGS sequence"/>
</dbReference>
<evidence type="ECO:0000313" key="3">
    <source>
        <dbReference type="Proteomes" id="UP000078486"/>
    </source>
</evidence>